<dbReference type="HAMAP" id="MF_01185">
    <property type="entry name" value="FliW"/>
    <property type="match status" value="1"/>
</dbReference>
<keyword evidence="6" id="KW-1185">Reference proteome</keyword>
<evidence type="ECO:0000256" key="2">
    <source>
        <dbReference type="ARBA" id="ARBA00022795"/>
    </source>
</evidence>
<name>A0A4P6UQI3_9BACL</name>
<dbReference type="KEGG" id="uth:DKZ56_05425"/>
<dbReference type="Pfam" id="PF02623">
    <property type="entry name" value="FliW"/>
    <property type="match status" value="1"/>
</dbReference>
<keyword evidence="5" id="KW-0966">Cell projection</keyword>
<dbReference type="Gene3D" id="2.30.290.10">
    <property type="entry name" value="BH3618-like"/>
    <property type="match status" value="1"/>
</dbReference>
<sequence>MQIQTKFLGEVEIEEKEIITLTNGLLGLEEYTKYVLLPLEKDSPLAFFQSVEEPQIGFVVAYPFAFKKDYAFDIGEDDKEELQVEKAEDLIAYSIVTLKEPFEASTLNLLAPIVINSVKKCGKQIVLQDNEAFPLRFPIAELKGSVK</sequence>
<organism evidence="5 6">
    <name type="scientific">Ureibacillus thermophilus</name>
    <dbReference type="NCBI Taxonomy" id="367743"/>
    <lineage>
        <taxon>Bacteria</taxon>
        <taxon>Bacillati</taxon>
        <taxon>Bacillota</taxon>
        <taxon>Bacilli</taxon>
        <taxon>Bacillales</taxon>
        <taxon>Caryophanaceae</taxon>
        <taxon>Ureibacillus</taxon>
    </lineage>
</organism>
<dbReference type="RefSeq" id="WP_208651730.1">
    <property type="nucleotide sequence ID" value="NZ_CP036528.1"/>
</dbReference>
<evidence type="ECO:0000313" key="5">
    <source>
        <dbReference type="EMBL" id="QBK25343.1"/>
    </source>
</evidence>
<dbReference type="PANTHER" id="PTHR39190">
    <property type="entry name" value="FLAGELLAR ASSEMBLY FACTOR FLIW"/>
    <property type="match status" value="1"/>
</dbReference>
<dbReference type="InterPro" id="IPR003775">
    <property type="entry name" value="Flagellar_assembly_factor_FliW"/>
</dbReference>
<keyword evidence="2 4" id="KW-1005">Bacterial flagellum biogenesis</keyword>
<dbReference type="SUPFAM" id="SSF141457">
    <property type="entry name" value="BH3618-like"/>
    <property type="match status" value="1"/>
</dbReference>
<protein>
    <recommendedName>
        <fullName evidence="4">Flagellar assembly factor FliW</fullName>
    </recommendedName>
</protein>
<reference evidence="5 6" key="1">
    <citation type="submission" date="2019-02" db="EMBL/GenBank/DDBJ databases">
        <title>Ureibacillus thermophilus.</title>
        <authorList>
            <person name="Sunny J.S."/>
            <person name="Natarajan A."/>
            <person name="Saleena L.M."/>
        </authorList>
    </citation>
    <scope>NUCLEOTIDE SEQUENCE [LARGE SCALE GENOMIC DNA]</scope>
    <source>
        <strain evidence="5 6">LM102</strain>
    </source>
</reference>
<keyword evidence="4" id="KW-0143">Chaperone</keyword>
<keyword evidence="3 4" id="KW-0810">Translation regulation</keyword>
<dbReference type="EMBL" id="CP036528">
    <property type="protein sequence ID" value="QBK25343.1"/>
    <property type="molecule type" value="Genomic_DNA"/>
</dbReference>
<dbReference type="PANTHER" id="PTHR39190:SF1">
    <property type="entry name" value="FLAGELLAR ASSEMBLY FACTOR FLIW"/>
    <property type="match status" value="1"/>
</dbReference>
<dbReference type="AlphaFoldDB" id="A0A4P6UQI3"/>
<keyword evidence="5" id="KW-0969">Cilium</keyword>
<evidence type="ECO:0000256" key="4">
    <source>
        <dbReference type="HAMAP-Rule" id="MF_01185"/>
    </source>
</evidence>
<dbReference type="GO" id="GO:0006417">
    <property type="term" value="P:regulation of translation"/>
    <property type="evidence" value="ECO:0007669"/>
    <property type="project" value="UniProtKB-KW"/>
</dbReference>
<proteinExistence type="inferred from homology"/>
<comment type="subcellular location">
    <subcellularLocation>
        <location evidence="4">Cytoplasm</location>
    </subcellularLocation>
</comment>
<accession>A0A4P6UQI3</accession>
<evidence type="ECO:0000256" key="1">
    <source>
        <dbReference type="ARBA" id="ARBA00022490"/>
    </source>
</evidence>
<dbReference type="GO" id="GO:0005737">
    <property type="term" value="C:cytoplasm"/>
    <property type="evidence" value="ECO:0007669"/>
    <property type="project" value="UniProtKB-SubCell"/>
</dbReference>
<dbReference type="InterPro" id="IPR024046">
    <property type="entry name" value="Flagellar_assmbl_FliW_dom_sf"/>
</dbReference>
<evidence type="ECO:0000313" key="6">
    <source>
        <dbReference type="Proteomes" id="UP000291151"/>
    </source>
</evidence>
<comment type="similarity">
    <text evidence="4">Belongs to the FliW family.</text>
</comment>
<keyword evidence="5" id="KW-0282">Flagellum</keyword>
<comment type="function">
    <text evidence="4">Acts as an anti-CsrA protein, binds CsrA and prevents it from repressing translation of its target genes, one of which is flagellin. Binds to flagellin and participates in the assembly of the flagellum.</text>
</comment>
<keyword evidence="1 4" id="KW-0963">Cytoplasm</keyword>
<dbReference type="NCBIfam" id="NF009793">
    <property type="entry name" value="PRK13285.1-1"/>
    <property type="match status" value="1"/>
</dbReference>
<evidence type="ECO:0000256" key="3">
    <source>
        <dbReference type="ARBA" id="ARBA00022845"/>
    </source>
</evidence>
<comment type="subunit">
    <text evidence="4">Interacts with translational regulator CsrA and flagellin(s).</text>
</comment>
<dbReference type="Proteomes" id="UP000291151">
    <property type="component" value="Chromosome"/>
</dbReference>
<dbReference type="GO" id="GO:0044780">
    <property type="term" value="P:bacterial-type flagellum assembly"/>
    <property type="evidence" value="ECO:0007669"/>
    <property type="project" value="UniProtKB-UniRule"/>
</dbReference>
<gene>
    <name evidence="4" type="primary">fliW</name>
    <name evidence="5" type="ORF">DKZ56_05425</name>
</gene>